<evidence type="ECO:0000313" key="2">
    <source>
        <dbReference type="Proteomes" id="UP001203297"/>
    </source>
</evidence>
<dbReference type="AlphaFoldDB" id="A0AAD4QII4"/>
<comment type="caution">
    <text evidence="1">The sequence shown here is derived from an EMBL/GenBank/DDBJ whole genome shotgun (WGS) entry which is preliminary data.</text>
</comment>
<organism evidence="1 2">
    <name type="scientific">Multifurca ochricompacta</name>
    <dbReference type="NCBI Taxonomy" id="376703"/>
    <lineage>
        <taxon>Eukaryota</taxon>
        <taxon>Fungi</taxon>
        <taxon>Dikarya</taxon>
        <taxon>Basidiomycota</taxon>
        <taxon>Agaricomycotina</taxon>
        <taxon>Agaricomycetes</taxon>
        <taxon>Russulales</taxon>
        <taxon>Russulaceae</taxon>
        <taxon>Multifurca</taxon>
    </lineage>
</organism>
<evidence type="ECO:0000313" key="1">
    <source>
        <dbReference type="EMBL" id="KAI0292606.1"/>
    </source>
</evidence>
<protein>
    <submittedName>
        <fullName evidence="1">Uncharacterized protein</fullName>
    </submittedName>
</protein>
<gene>
    <name evidence="1" type="ORF">B0F90DRAFT_1769488</name>
</gene>
<dbReference type="EMBL" id="WTXG01000117">
    <property type="protein sequence ID" value="KAI0292606.1"/>
    <property type="molecule type" value="Genomic_DNA"/>
</dbReference>
<dbReference type="Proteomes" id="UP001203297">
    <property type="component" value="Unassembled WGS sequence"/>
</dbReference>
<accession>A0AAD4QII4</accession>
<proteinExistence type="predicted"/>
<reference evidence="1" key="1">
    <citation type="journal article" date="2022" name="New Phytol.">
        <title>Evolutionary transition to the ectomycorrhizal habit in the genomes of a hyperdiverse lineage of mushroom-forming fungi.</title>
        <authorList>
            <person name="Looney B."/>
            <person name="Miyauchi S."/>
            <person name="Morin E."/>
            <person name="Drula E."/>
            <person name="Courty P.E."/>
            <person name="Kohler A."/>
            <person name="Kuo A."/>
            <person name="LaButti K."/>
            <person name="Pangilinan J."/>
            <person name="Lipzen A."/>
            <person name="Riley R."/>
            <person name="Andreopoulos W."/>
            <person name="He G."/>
            <person name="Johnson J."/>
            <person name="Nolan M."/>
            <person name="Tritt A."/>
            <person name="Barry K.W."/>
            <person name="Grigoriev I.V."/>
            <person name="Nagy L.G."/>
            <person name="Hibbett D."/>
            <person name="Henrissat B."/>
            <person name="Matheny P.B."/>
            <person name="Labbe J."/>
            <person name="Martin F.M."/>
        </authorList>
    </citation>
    <scope>NUCLEOTIDE SEQUENCE</scope>
    <source>
        <strain evidence="1">BPL690</strain>
    </source>
</reference>
<keyword evidence="2" id="KW-1185">Reference proteome</keyword>
<name>A0AAD4QII4_9AGAM</name>
<sequence length="181" mass="20176">MYNTLDPIMDEQVLKEQLGLLVPLVSFLLSDQKGLNRTGGPDNSAEHNGLFLLSFLGIDMGPLVAAFFQRCGSHCRARDTDPRHAGGRLAPGHCGTITHCNWTSSERAQPAWRWSACLHSSLALICLSWGRCIFVSSRLVISLYAGSTTRHLCIFMRHRHWTHTTLRITSVSNAHPFIHLS</sequence>